<reference evidence="2 3" key="1">
    <citation type="journal article" date="2016" name="Nat. Commun.">
        <title>Thousands of microbial genomes shed light on interconnected biogeochemical processes in an aquifer system.</title>
        <authorList>
            <person name="Anantharaman K."/>
            <person name="Brown C.T."/>
            <person name="Hug L.A."/>
            <person name="Sharon I."/>
            <person name="Castelle C.J."/>
            <person name="Probst A.J."/>
            <person name="Thomas B.C."/>
            <person name="Singh A."/>
            <person name="Wilkins M.J."/>
            <person name="Karaoz U."/>
            <person name="Brodie E.L."/>
            <person name="Williams K.H."/>
            <person name="Hubbard S.S."/>
            <person name="Banfield J.F."/>
        </authorList>
    </citation>
    <scope>NUCLEOTIDE SEQUENCE [LARGE SCALE GENOMIC DNA]</scope>
</reference>
<evidence type="ECO:0000256" key="1">
    <source>
        <dbReference type="SAM" id="Phobius"/>
    </source>
</evidence>
<feature type="transmembrane region" description="Helical" evidence="1">
    <location>
        <begin position="76"/>
        <end position="94"/>
    </location>
</feature>
<accession>A0A1F5VUC1</accession>
<evidence type="ECO:0000313" key="2">
    <source>
        <dbReference type="EMBL" id="OGF66867.1"/>
    </source>
</evidence>
<dbReference type="AlphaFoldDB" id="A0A1F5VUC1"/>
<dbReference type="Proteomes" id="UP000178943">
    <property type="component" value="Unassembled WGS sequence"/>
</dbReference>
<protein>
    <submittedName>
        <fullName evidence="2">Uncharacterized protein</fullName>
    </submittedName>
</protein>
<proteinExistence type="predicted"/>
<evidence type="ECO:0000313" key="3">
    <source>
        <dbReference type="Proteomes" id="UP000178943"/>
    </source>
</evidence>
<organism evidence="2 3">
    <name type="scientific">Candidatus Fischerbacteria bacterium RBG_13_37_8</name>
    <dbReference type="NCBI Taxonomy" id="1817863"/>
    <lineage>
        <taxon>Bacteria</taxon>
        <taxon>Candidatus Fischeribacteriota</taxon>
    </lineage>
</organism>
<sequence length="162" mass="19062">MKCEPIDTILKTGKKDEILLHVEHCLLCRQDYLSEDTYRLLACIPDKDEGELFWLQQRTMIMAKLQAKRKRLVSAWFKYAAAILLPLMIVVYVYEMRMRPIERMQPIAPYVQQPQIIQSPIQLKETAYPAIDDLKNPEARYYKIELDSKTQVIMIVDSNLDL</sequence>
<keyword evidence="1" id="KW-0472">Membrane</keyword>
<dbReference type="EMBL" id="MFGW01000079">
    <property type="protein sequence ID" value="OGF66867.1"/>
    <property type="molecule type" value="Genomic_DNA"/>
</dbReference>
<keyword evidence="1" id="KW-0812">Transmembrane</keyword>
<dbReference type="STRING" id="1817863.A2Y62_01295"/>
<comment type="caution">
    <text evidence="2">The sequence shown here is derived from an EMBL/GenBank/DDBJ whole genome shotgun (WGS) entry which is preliminary data.</text>
</comment>
<gene>
    <name evidence="2" type="ORF">A2Y62_01295</name>
</gene>
<keyword evidence="1" id="KW-1133">Transmembrane helix</keyword>
<name>A0A1F5VUC1_9BACT</name>